<proteinExistence type="predicted"/>
<evidence type="ECO:0000313" key="3">
    <source>
        <dbReference type="Proteomes" id="UP000054324"/>
    </source>
</evidence>
<evidence type="ECO:0000313" key="2">
    <source>
        <dbReference type="EMBL" id="KER30069.1"/>
    </source>
</evidence>
<feature type="compositionally biased region" description="Basic and acidic residues" evidence="1">
    <location>
        <begin position="72"/>
        <end position="89"/>
    </location>
</feature>
<name>A0A075AHL0_OPIVI</name>
<keyword evidence="3" id="KW-1185">Reference proteome</keyword>
<feature type="region of interest" description="Disordered" evidence="1">
    <location>
        <begin position="46"/>
        <end position="89"/>
    </location>
</feature>
<dbReference type="KEGG" id="ovi:T265_03439"/>
<accession>A0A075AHL0</accession>
<dbReference type="AlphaFoldDB" id="A0A075AHL0"/>
<dbReference type="EMBL" id="KL596667">
    <property type="protein sequence ID" value="KER30069.1"/>
    <property type="molecule type" value="Genomic_DNA"/>
</dbReference>
<sequence length="89" mass="9784">MVQAALSLEMQYCSERGDGASGTQSRDTVLQKVNAAVKKGKLLGLKGVGTTSPIQEMQTTTERRPQNQPITDTKERQGDKASDEYKRIQ</sequence>
<evidence type="ECO:0000256" key="1">
    <source>
        <dbReference type="SAM" id="MobiDB-lite"/>
    </source>
</evidence>
<dbReference type="RefSeq" id="XP_009166187.1">
    <property type="nucleotide sequence ID" value="XM_009167923.1"/>
</dbReference>
<organism evidence="2 3">
    <name type="scientific">Opisthorchis viverrini</name>
    <name type="common">Southeast Asian liver fluke</name>
    <dbReference type="NCBI Taxonomy" id="6198"/>
    <lineage>
        <taxon>Eukaryota</taxon>
        <taxon>Metazoa</taxon>
        <taxon>Spiralia</taxon>
        <taxon>Lophotrochozoa</taxon>
        <taxon>Platyhelminthes</taxon>
        <taxon>Trematoda</taxon>
        <taxon>Digenea</taxon>
        <taxon>Opisthorchiida</taxon>
        <taxon>Opisthorchiata</taxon>
        <taxon>Opisthorchiidae</taxon>
        <taxon>Opisthorchis</taxon>
    </lineage>
</organism>
<protein>
    <submittedName>
        <fullName evidence="2">Uncharacterized protein</fullName>
    </submittedName>
</protein>
<dbReference type="Proteomes" id="UP000054324">
    <property type="component" value="Unassembled WGS sequence"/>
</dbReference>
<feature type="compositionally biased region" description="Polar residues" evidence="1">
    <location>
        <begin position="50"/>
        <end position="71"/>
    </location>
</feature>
<reference evidence="2 3" key="1">
    <citation type="submission" date="2013-11" db="EMBL/GenBank/DDBJ databases">
        <title>Opisthorchis viverrini - life in the bile duct.</title>
        <authorList>
            <person name="Young N.D."/>
            <person name="Nagarajan N."/>
            <person name="Lin S.J."/>
            <person name="Korhonen P.K."/>
            <person name="Jex A.R."/>
            <person name="Hall R.S."/>
            <person name="Safavi-Hemami H."/>
            <person name="Kaewkong W."/>
            <person name="Bertrand D."/>
            <person name="Gao S."/>
            <person name="Seet Q."/>
            <person name="Wongkham S."/>
            <person name="Teh B.T."/>
            <person name="Wongkham C."/>
            <person name="Intapan P.M."/>
            <person name="Maleewong W."/>
            <person name="Yang X."/>
            <person name="Hu M."/>
            <person name="Wang Z."/>
            <person name="Hofmann A."/>
            <person name="Sternberg P.W."/>
            <person name="Tan P."/>
            <person name="Wang J."/>
            <person name="Gasser R.B."/>
        </authorList>
    </citation>
    <scope>NUCLEOTIDE SEQUENCE [LARGE SCALE GENOMIC DNA]</scope>
</reference>
<dbReference type="CTD" id="20317626"/>
<dbReference type="GeneID" id="20317626"/>
<gene>
    <name evidence="2" type="ORF">T265_03439</name>
</gene>